<evidence type="ECO:0000256" key="2">
    <source>
        <dbReference type="ARBA" id="ARBA00004651"/>
    </source>
</evidence>
<feature type="transmembrane region" description="Helical" evidence="9">
    <location>
        <begin position="493"/>
        <end position="516"/>
    </location>
</feature>
<dbReference type="InterPro" id="IPR036890">
    <property type="entry name" value="HATPase_C_sf"/>
</dbReference>
<dbReference type="PRINTS" id="PR00344">
    <property type="entry name" value="BCTRLSENSOR"/>
</dbReference>
<feature type="domain" description="Histidine kinase" evidence="10">
    <location>
        <begin position="559"/>
        <end position="790"/>
    </location>
</feature>
<keyword evidence="13" id="KW-1185">Reference proteome</keyword>
<comment type="subcellular location">
    <subcellularLocation>
        <location evidence="2">Cell membrane</location>
        <topology evidence="2">Multi-pass membrane protein</topology>
    </subcellularLocation>
</comment>
<accession>A0A927C2S7</accession>
<dbReference type="Proteomes" id="UP000610558">
    <property type="component" value="Unassembled WGS sequence"/>
</dbReference>
<evidence type="ECO:0000256" key="6">
    <source>
        <dbReference type="ARBA" id="ARBA00022692"/>
    </source>
</evidence>
<dbReference type="PROSITE" id="PS50109">
    <property type="entry name" value="HIS_KIN"/>
    <property type="match status" value="1"/>
</dbReference>
<dbReference type="CDD" id="cd00082">
    <property type="entry name" value="HisKA"/>
    <property type="match status" value="1"/>
</dbReference>
<dbReference type="PROSITE" id="PS50839">
    <property type="entry name" value="CHASE"/>
    <property type="match status" value="1"/>
</dbReference>
<dbReference type="InterPro" id="IPR007895">
    <property type="entry name" value="MASE1"/>
</dbReference>
<dbReference type="InterPro" id="IPR004358">
    <property type="entry name" value="Sig_transdc_His_kin-like_C"/>
</dbReference>
<evidence type="ECO:0000259" key="11">
    <source>
        <dbReference type="PROSITE" id="PS50839"/>
    </source>
</evidence>
<dbReference type="Gene3D" id="3.30.565.10">
    <property type="entry name" value="Histidine kinase-like ATPase, C-terminal domain"/>
    <property type="match status" value="1"/>
</dbReference>
<feature type="domain" description="CHASE" evidence="11">
    <location>
        <begin position="258"/>
        <end position="432"/>
    </location>
</feature>
<dbReference type="Gene3D" id="1.10.287.130">
    <property type="match status" value="1"/>
</dbReference>
<keyword evidence="8 9" id="KW-0472">Membrane</keyword>
<feature type="transmembrane region" description="Helical" evidence="9">
    <location>
        <begin position="196"/>
        <end position="215"/>
    </location>
</feature>
<dbReference type="InterPro" id="IPR042240">
    <property type="entry name" value="CHASE_sf"/>
</dbReference>
<dbReference type="InterPro" id="IPR003661">
    <property type="entry name" value="HisK_dim/P_dom"/>
</dbReference>
<gene>
    <name evidence="12" type="ORF">IB286_08060</name>
</gene>
<dbReference type="SMART" id="SM00387">
    <property type="entry name" value="HATPase_c"/>
    <property type="match status" value="1"/>
</dbReference>
<evidence type="ECO:0000259" key="10">
    <source>
        <dbReference type="PROSITE" id="PS50109"/>
    </source>
</evidence>
<dbReference type="InterPro" id="IPR003594">
    <property type="entry name" value="HATPase_dom"/>
</dbReference>
<sequence>MITKPAYPLQLLLVFIAYFVAGRLAILLSIPPGYATAIWPAAGIALAACVLLGNRVWPGVLMGSVAVNLSLGPALEGAPSEWLSALSVPFVIGFGAALQAVVGSSLATKYLGKYFTLSDLHSAIKFVLLVCAGSCLINSIVGVSTLWAAGLVRSENFLFNWFTWWVGDALGVLVFSNLIFVFWAKPKQVWQSRKQVLVSVLAVSSAAMLLMYVTASRWELERQQQDFDQRSSRMMIQITTSLERYWESLLTLESAFLQHTPESPAEFREVLGETLLRNKGLQGIAWNQPVKKEQLAAFEALMTQEHGFPVAVTQLDENGLAQPVYSDGPYLPIRFIEPLKTNKAALGFDINSNPLARVALLRAVRENRPAATDPVTLVQETGGQPGVVVYFPVKPDSGGASETDVKGYLAAVFRVGALFESLLGSEYLQGLNFTVSAETRFGDKEVYRHVQAGVERNSAEHLFQNTASVQFSDQTWLVNIFANQQYLAGSRSLVPWAVLAGGMLFSGLLGVSLLVVTGQRIHAEAAGLELQATVDALRSTQKQLVEAEKIVSLGNMVAGMAHELNTPLGVAITAVSTLENDVARLQKIATSGVLETAPLASCAERIASAAEIVRNNVHKSAALVSSFKQVSLDQNAGEVREFNLSEHLADLFVYLQAKSKREGHALSFSCPPGLNLMTVPAGLTQVIYSLVQNSLQHAFAEGQRGKMTLHVSESGDWVNIDYCDNGVGLDSQYLPRIFEPFFTARRGAGGSGLGLHMVNNLVRQQLQGTIRVSGDKDAGLRFIIELPKRITLPGEAERSRDYSLV</sequence>
<dbReference type="Pfam" id="PF02518">
    <property type="entry name" value="HATPase_c"/>
    <property type="match status" value="1"/>
</dbReference>
<feature type="transmembrane region" description="Helical" evidence="9">
    <location>
        <begin position="126"/>
        <end position="149"/>
    </location>
</feature>
<evidence type="ECO:0000256" key="1">
    <source>
        <dbReference type="ARBA" id="ARBA00000085"/>
    </source>
</evidence>
<keyword evidence="7 9" id="KW-1133">Transmembrane helix</keyword>
<feature type="transmembrane region" description="Helical" evidence="9">
    <location>
        <begin position="6"/>
        <end position="26"/>
    </location>
</feature>
<comment type="caution">
    <text evidence="12">The sequence shown here is derived from an EMBL/GenBank/DDBJ whole genome shotgun (WGS) entry which is preliminary data.</text>
</comment>
<dbReference type="Pfam" id="PF03924">
    <property type="entry name" value="CHASE"/>
    <property type="match status" value="1"/>
</dbReference>
<reference evidence="12" key="1">
    <citation type="submission" date="2020-09" db="EMBL/GenBank/DDBJ databases">
        <authorList>
            <person name="Yoon J.-W."/>
        </authorList>
    </citation>
    <scope>NUCLEOTIDE SEQUENCE</scope>
    <source>
        <strain evidence="12">KMU-158</strain>
    </source>
</reference>
<protein>
    <recommendedName>
        <fullName evidence="3">histidine kinase</fullName>
        <ecNumber evidence="3">2.7.13.3</ecNumber>
    </recommendedName>
</protein>
<dbReference type="GO" id="GO:0000155">
    <property type="term" value="F:phosphorelay sensor kinase activity"/>
    <property type="evidence" value="ECO:0007669"/>
    <property type="project" value="InterPro"/>
</dbReference>
<keyword evidence="5" id="KW-0597">Phosphoprotein</keyword>
<feature type="transmembrane region" description="Helical" evidence="9">
    <location>
        <begin position="82"/>
        <end position="106"/>
    </location>
</feature>
<dbReference type="SUPFAM" id="SSF47384">
    <property type="entry name" value="Homodimeric domain of signal transducing histidine kinase"/>
    <property type="match status" value="1"/>
</dbReference>
<keyword evidence="4" id="KW-1003">Cell membrane</keyword>
<evidence type="ECO:0000256" key="8">
    <source>
        <dbReference type="ARBA" id="ARBA00023136"/>
    </source>
</evidence>
<evidence type="ECO:0000256" key="7">
    <source>
        <dbReference type="ARBA" id="ARBA00022989"/>
    </source>
</evidence>
<dbReference type="InterPro" id="IPR006189">
    <property type="entry name" value="CHASE_dom"/>
</dbReference>
<dbReference type="EMBL" id="JACXLD010000004">
    <property type="protein sequence ID" value="MBD2858967.1"/>
    <property type="molecule type" value="Genomic_DNA"/>
</dbReference>
<dbReference type="CDD" id="cd00075">
    <property type="entry name" value="HATPase"/>
    <property type="match status" value="1"/>
</dbReference>
<keyword evidence="6 9" id="KW-0812">Transmembrane</keyword>
<name>A0A927C2S7_9GAMM</name>
<dbReference type="InterPro" id="IPR036097">
    <property type="entry name" value="HisK_dim/P_sf"/>
</dbReference>
<feature type="transmembrane region" description="Helical" evidence="9">
    <location>
        <begin position="33"/>
        <end position="53"/>
    </location>
</feature>
<dbReference type="Pfam" id="PF05231">
    <property type="entry name" value="MASE1"/>
    <property type="match status" value="1"/>
</dbReference>
<organism evidence="12 13">
    <name type="scientific">Spongiibacter pelagi</name>
    <dbReference type="NCBI Taxonomy" id="2760804"/>
    <lineage>
        <taxon>Bacteria</taxon>
        <taxon>Pseudomonadati</taxon>
        <taxon>Pseudomonadota</taxon>
        <taxon>Gammaproteobacteria</taxon>
        <taxon>Cellvibrionales</taxon>
        <taxon>Spongiibacteraceae</taxon>
        <taxon>Spongiibacter</taxon>
    </lineage>
</organism>
<dbReference type="SUPFAM" id="SSF55874">
    <property type="entry name" value="ATPase domain of HSP90 chaperone/DNA topoisomerase II/histidine kinase"/>
    <property type="match status" value="1"/>
</dbReference>
<dbReference type="InterPro" id="IPR005467">
    <property type="entry name" value="His_kinase_dom"/>
</dbReference>
<evidence type="ECO:0000256" key="3">
    <source>
        <dbReference type="ARBA" id="ARBA00012438"/>
    </source>
</evidence>
<dbReference type="AlphaFoldDB" id="A0A927C2S7"/>
<dbReference type="Gene3D" id="3.30.450.350">
    <property type="entry name" value="CHASE domain"/>
    <property type="match status" value="1"/>
</dbReference>
<evidence type="ECO:0000256" key="9">
    <source>
        <dbReference type="SAM" id="Phobius"/>
    </source>
</evidence>
<dbReference type="GO" id="GO:0005886">
    <property type="term" value="C:plasma membrane"/>
    <property type="evidence" value="ECO:0007669"/>
    <property type="project" value="UniProtKB-SubCell"/>
</dbReference>
<dbReference type="EC" id="2.7.13.3" evidence="3"/>
<dbReference type="PANTHER" id="PTHR43065:SF47">
    <property type="match status" value="1"/>
</dbReference>
<evidence type="ECO:0000313" key="13">
    <source>
        <dbReference type="Proteomes" id="UP000610558"/>
    </source>
</evidence>
<evidence type="ECO:0000256" key="5">
    <source>
        <dbReference type="ARBA" id="ARBA00022553"/>
    </source>
</evidence>
<feature type="transmembrane region" description="Helical" evidence="9">
    <location>
        <begin position="161"/>
        <end position="184"/>
    </location>
</feature>
<dbReference type="SMART" id="SM00388">
    <property type="entry name" value="HisKA"/>
    <property type="match status" value="1"/>
</dbReference>
<evidence type="ECO:0000256" key="4">
    <source>
        <dbReference type="ARBA" id="ARBA00022475"/>
    </source>
</evidence>
<dbReference type="SMART" id="SM01079">
    <property type="entry name" value="CHASE"/>
    <property type="match status" value="1"/>
</dbReference>
<evidence type="ECO:0000313" key="12">
    <source>
        <dbReference type="EMBL" id="MBD2858967.1"/>
    </source>
</evidence>
<dbReference type="PANTHER" id="PTHR43065">
    <property type="entry name" value="SENSOR HISTIDINE KINASE"/>
    <property type="match status" value="1"/>
</dbReference>
<proteinExistence type="predicted"/>
<comment type="catalytic activity">
    <reaction evidence="1">
        <text>ATP + protein L-histidine = ADP + protein N-phospho-L-histidine.</text>
        <dbReference type="EC" id="2.7.13.3"/>
    </reaction>
</comment>